<keyword evidence="2" id="KW-1185">Reference proteome</keyword>
<protein>
    <submittedName>
        <fullName evidence="1">Uncharacterized protein</fullName>
    </submittedName>
</protein>
<comment type="caution">
    <text evidence="1">The sequence shown here is derived from an EMBL/GenBank/DDBJ whole genome shotgun (WGS) entry which is preliminary data.</text>
</comment>
<feature type="non-terminal residue" evidence="1">
    <location>
        <position position="82"/>
    </location>
</feature>
<name>A0AAV4T1V1_9ARAC</name>
<dbReference type="Proteomes" id="UP001054837">
    <property type="component" value="Unassembled WGS sequence"/>
</dbReference>
<reference evidence="1 2" key="1">
    <citation type="submission" date="2021-06" db="EMBL/GenBank/DDBJ databases">
        <title>Caerostris darwini draft genome.</title>
        <authorList>
            <person name="Kono N."/>
            <person name="Arakawa K."/>
        </authorList>
    </citation>
    <scope>NUCLEOTIDE SEQUENCE [LARGE SCALE GENOMIC DNA]</scope>
</reference>
<dbReference type="EMBL" id="BPLQ01008518">
    <property type="protein sequence ID" value="GIY37863.1"/>
    <property type="molecule type" value="Genomic_DNA"/>
</dbReference>
<dbReference type="AlphaFoldDB" id="A0AAV4T1V1"/>
<organism evidence="1 2">
    <name type="scientific">Caerostris darwini</name>
    <dbReference type="NCBI Taxonomy" id="1538125"/>
    <lineage>
        <taxon>Eukaryota</taxon>
        <taxon>Metazoa</taxon>
        <taxon>Ecdysozoa</taxon>
        <taxon>Arthropoda</taxon>
        <taxon>Chelicerata</taxon>
        <taxon>Arachnida</taxon>
        <taxon>Araneae</taxon>
        <taxon>Araneomorphae</taxon>
        <taxon>Entelegynae</taxon>
        <taxon>Araneoidea</taxon>
        <taxon>Araneidae</taxon>
        <taxon>Caerostris</taxon>
    </lineage>
</organism>
<sequence>MGTAWRQLVFEATRCLMRVYNVPKLAKVVSGLKGGNGSAFIVLCNDFTAGIALRRTWCSFAKLKSQPAVGGGAQAWLCRLSF</sequence>
<accession>A0AAV4T1V1</accession>
<gene>
    <name evidence="1" type="ORF">CDAR_377761</name>
</gene>
<proteinExistence type="predicted"/>
<evidence type="ECO:0000313" key="2">
    <source>
        <dbReference type="Proteomes" id="UP001054837"/>
    </source>
</evidence>
<evidence type="ECO:0000313" key="1">
    <source>
        <dbReference type="EMBL" id="GIY37863.1"/>
    </source>
</evidence>